<dbReference type="EMBL" id="CAEZUL010000070">
    <property type="protein sequence ID" value="CAB4600837.1"/>
    <property type="molecule type" value="Genomic_DNA"/>
</dbReference>
<name>A0A6J6GI00_9ZZZZ</name>
<dbReference type="PRINTS" id="PR00423">
    <property type="entry name" value="CELLDVISFTSZ"/>
</dbReference>
<feature type="domain" description="PASTA" evidence="1">
    <location>
        <begin position="110"/>
        <end position="178"/>
    </location>
</feature>
<dbReference type="CDD" id="cd06577">
    <property type="entry name" value="PASTA_pknB"/>
    <property type="match status" value="2"/>
</dbReference>
<sequence>MKGADVIDKTYALGQVAVQSPAGKTQLAKGETVTVNLSGGTGQLAVPNVVVGQTTASAQEFLQAEPYKFVVTITEEASATVAKGIVIRTDPVVGTLVDAGTPLNVYVSSGPQPVALTSVKGLTDAAARDALTKLGLGATVEYVNLAAGDANIGKVVAQGTAVGTMVSPGTAIVLTVGRDAATPTG</sequence>
<evidence type="ECO:0000259" key="1">
    <source>
        <dbReference type="PROSITE" id="PS51178"/>
    </source>
</evidence>
<gene>
    <name evidence="2" type="ORF">UFOPK1808_00752</name>
</gene>
<feature type="domain" description="PASTA" evidence="1">
    <location>
        <begin position="40"/>
        <end position="109"/>
    </location>
</feature>
<dbReference type="Gene3D" id="3.30.10.20">
    <property type="match status" value="2"/>
</dbReference>
<organism evidence="2">
    <name type="scientific">freshwater metagenome</name>
    <dbReference type="NCBI Taxonomy" id="449393"/>
    <lineage>
        <taxon>unclassified sequences</taxon>
        <taxon>metagenomes</taxon>
        <taxon>ecological metagenomes</taxon>
    </lineage>
</organism>
<proteinExistence type="predicted"/>
<dbReference type="Pfam" id="PF03793">
    <property type="entry name" value="PASTA"/>
    <property type="match status" value="2"/>
</dbReference>
<dbReference type="SMART" id="SM00740">
    <property type="entry name" value="PASTA"/>
    <property type="match status" value="2"/>
</dbReference>
<evidence type="ECO:0000313" key="2">
    <source>
        <dbReference type="EMBL" id="CAB4600837.1"/>
    </source>
</evidence>
<dbReference type="InterPro" id="IPR005543">
    <property type="entry name" value="PASTA_dom"/>
</dbReference>
<accession>A0A6J6GI00</accession>
<reference evidence="2" key="1">
    <citation type="submission" date="2020-05" db="EMBL/GenBank/DDBJ databases">
        <authorList>
            <person name="Chiriac C."/>
            <person name="Salcher M."/>
            <person name="Ghai R."/>
            <person name="Kavagutti S V."/>
        </authorList>
    </citation>
    <scope>NUCLEOTIDE SEQUENCE</scope>
</reference>
<dbReference type="GO" id="GO:0005525">
    <property type="term" value="F:GTP binding"/>
    <property type="evidence" value="ECO:0007669"/>
    <property type="project" value="InterPro"/>
</dbReference>
<protein>
    <submittedName>
        <fullName evidence="2">Unannotated protein</fullName>
    </submittedName>
</protein>
<dbReference type="InterPro" id="IPR003008">
    <property type="entry name" value="Tubulin_FtsZ_GTPase"/>
</dbReference>
<dbReference type="AlphaFoldDB" id="A0A6J6GI00"/>
<dbReference type="PROSITE" id="PS51178">
    <property type="entry name" value="PASTA"/>
    <property type="match status" value="2"/>
</dbReference>